<evidence type="ECO:0000256" key="2">
    <source>
        <dbReference type="ARBA" id="ARBA00022577"/>
    </source>
</evidence>
<dbReference type="PANTHER" id="PTHR33147">
    <property type="entry name" value="DEFENSIN-LIKE PROTEIN 1"/>
    <property type="match status" value="1"/>
</dbReference>
<keyword evidence="8" id="KW-1185">Reference proteome</keyword>
<evidence type="ECO:0000259" key="6">
    <source>
        <dbReference type="SMART" id="SM00505"/>
    </source>
</evidence>
<feature type="chain" id="PRO_5043740820" description="Knottins-like domain-containing protein" evidence="5">
    <location>
        <begin position="24"/>
        <end position="81"/>
    </location>
</feature>
<dbReference type="SUPFAM" id="SSF57095">
    <property type="entry name" value="Scorpion toxin-like"/>
    <property type="match status" value="1"/>
</dbReference>
<dbReference type="AlphaFoldDB" id="A0AAV1WVU8"/>
<dbReference type="InterPro" id="IPR008176">
    <property type="entry name" value="Defensin_plant"/>
</dbReference>
<evidence type="ECO:0000256" key="5">
    <source>
        <dbReference type="SAM" id="SignalP"/>
    </source>
</evidence>
<dbReference type="PANTHER" id="PTHR33147:SF106">
    <property type="entry name" value="DEFENSIN-LIKE PROTEIN 11"/>
    <property type="match status" value="1"/>
</dbReference>
<dbReference type="EMBL" id="CAXHTB010000010">
    <property type="protein sequence ID" value="CAL0313413.1"/>
    <property type="molecule type" value="Genomic_DNA"/>
</dbReference>
<dbReference type="Gene3D" id="3.30.30.10">
    <property type="entry name" value="Knottin, scorpion toxin-like"/>
    <property type="match status" value="1"/>
</dbReference>
<evidence type="ECO:0000256" key="1">
    <source>
        <dbReference type="ARBA" id="ARBA00022529"/>
    </source>
</evidence>
<dbReference type="Pfam" id="PF00304">
    <property type="entry name" value="Gamma-thionin"/>
    <property type="match status" value="1"/>
</dbReference>
<feature type="signal peptide" evidence="5">
    <location>
        <begin position="1"/>
        <end position="23"/>
    </location>
</feature>
<protein>
    <recommendedName>
        <fullName evidence="6">Knottins-like domain-containing protein</fullName>
    </recommendedName>
</protein>
<keyword evidence="3 5" id="KW-0732">Signal</keyword>
<dbReference type="GO" id="GO:0031640">
    <property type="term" value="P:killing of cells of another organism"/>
    <property type="evidence" value="ECO:0007669"/>
    <property type="project" value="UniProtKB-KW"/>
</dbReference>
<dbReference type="InterPro" id="IPR003614">
    <property type="entry name" value="Knottins"/>
</dbReference>
<accession>A0AAV1WVU8</accession>
<keyword evidence="1" id="KW-0929">Antimicrobial</keyword>
<comment type="caution">
    <text evidence="7">The sequence shown here is derived from an EMBL/GenBank/DDBJ whole genome shotgun (WGS) entry which is preliminary data.</text>
</comment>
<evidence type="ECO:0000313" key="7">
    <source>
        <dbReference type="EMBL" id="CAL0313413.1"/>
    </source>
</evidence>
<dbReference type="PROSITE" id="PS00940">
    <property type="entry name" value="GAMMA_THIONIN"/>
    <property type="match status" value="1"/>
</dbReference>
<proteinExistence type="predicted"/>
<organism evidence="7 8">
    <name type="scientific">Lupinus luteus</name>
    <name type="common">European yellow lupine</name>
    <dbReference type="NCBI Taxonomy" id="3873"/>
    <lineage>
        <taxon>Eukaryota</taxon>
        <taxon>Viridiplantae</taxon>
        <taxon>Streptophyta</taxon>
        <taxon>Embryophyta</taxon>
        <taxon>Tracheophyta</taxon>
        <taxon>Spermatophyta</taxon>
        <taxon>Magnoliopsida</taxon>
        <taxon>eudicotyledons</taxon>
        <taxon>Gunneridae</taxon>
        <taxon>Pentapetalae</taxon>
        <taxon>rosids</taxon>
        <taxon>fabids</taxon>
        <taxon>Fabales</taxon>
        <taxon>Fabaceae</taxon>
        <taxon>Papilionoideae</taxon>
        <taxon>50 kb inversion clade</taxon>
        <taxon>genistoids sensu lato</taxon>
        <taxon>core genistoids</taxon>
        <taxon>Genisteae</taxon>
        <taxon>Lupinus</taxon>
    </lineage>
</organism>
<feature type="domain" description="Knottins-like" evidence="6">
    <location>
        <begin position="33"/>
        <end position="80"/>
    </location>
</feature>
<dbReference type="Proteomes" id="UP001497480">
    <property type="component" value="Unassembled WGS sequence"/>
</dbReference>
<gene>
    <name evidence="7" type="ORF">LLUT_LOCUS14473</name>
</gene>
<dbReference type="GO" id="GO:0050832">
    <property type="term" value="P:defense response to fungus"/>
    <property type="evidence" value="ECO:0007669"/>
    <property type="project" value="UniProtKB-KW"/>
</dbReference>
<dbReference type="SMART" id="SM00505">
    <property type="entry name" value="Knot1"/>
    <property type="match status" value="1"/>
</dbReference>
<name>A0AAV1WVU8_LUPLU</name>
<reference evidence="7 8" key="1">
    <citation type="submission" date="2024-03" db="EMBL/GenBank/DDBJ databases">
        <authorList>
            <person name="Martinez-Hernandez J."/>
        </authorList>
    </citation>
    <scope>NUCLEOTIDE SEQUENCE [LARGE SCALE GENOMIC DNA]</scope>
</reference>
<evidence type="ECO:0000313" key="8">
    <source>
        <dbReference type="Proteomes" id="UP001497480"/>
    </source>
</evidence>
<evidence type="ECO:0000256" key="4">
    <source>
        <dbReference type="ARBA" id="ARBA00023157"/>
    </source>
</evidence>
<keyword evidence="2" id="KW-0295">Fungicide</keyword>
<evidence type="ECO:0000256" key="3">
    <source>
        <dbReference type="ARBA" id="ARBA00022729"/>
    </source>
</evidence>
<dbReference type="InterPro" id="IPR036574">
    <property type="entry name" value="Scorpion_toxin-like_sf"/>
</dbReference>
<keyword evidence="4" id="KW-1015">Disulfide bond</keyword>
<sequence>MALSVPSISTIFVLLLLLVSIEMRPRMVAEARTCNYQSQKHHGSCRSNTHCADICETEGFPEGKCQGIALFEKCICKKPCE</sequence>